<dbReference type="InterPro" id="IPR008927">
    <property type="entry name" value="6-PGluconate_DH-like_C_sf"/>
</dbReference>
<dbReference type="SUPFAM" id="SSF51735">
    <property type="entry name" value="NAD(P)-binding Rossmann-fold domains"/>
    <property type="match status" value="1"/>
</dbReference>
<dbReference type="EMBL" id="VCDI01000002">
    <property type="protein sequence ID" value="TLU73210.1"/>
    <property type="molecule type" value="Genomic_DNA"/>
</dbReference>
<evidence type="ECO:0000256" key="1">
    <source>
        <dbReference type="ARBA" id="ARBA00023002"/>
    </source>
</evidence>
<name>A0A5R9J6G1_9PROT</name>
<evidence type="ECO:0000259" key="3">
    <source>
        <dbReference type="Pfam" id="PF01232"/>
    </source>
</evidence>
<dbReference type="Gene3D" id="3.40.50.720">
    <property type="entry name" value="NAD(P)-binding Rossmann-like Domain"/>
    <property type="match status" value="1"/>
</dbReference>
<dbReference type="GO" id="GO:0016491">
    <property type="term" value="F:oxidoreductase activity"/>
    <property type="evidence" value="ECO:0007669"/>
    <property type="project" value="UniProtKB-KW"/>
</dbReference>
<dbReference type="RefSeq" id="WP_138325291.1">
    <property type="nucleotide sequence ID" value="NZ_VCDI01000002.1"/>
</dbReference>
<dbReference type="InterPro" id="IPR036291">
    <property type="entry name" value="NAD(P)-bd_dom_sf"/>
</dbReference>
<evidence type="ECO:0000313" key="5">
    <source>
        <dbReference type="EMBL" id="TLU73210.1"/>
    </source>
</evidence>
<dbReference type="AlphaFoldDB" id="A0A5R9J6G1"/>
<dbReference type="InterPro" id="IPR013118">
    <property type="entry name" value="Mannitol_DH_C"/>
</dbReference>
<evidence type="ECO:0000259" key="4">
    <source>
        <dbReference type="Pfam" id="PF08125"/>
    </source>
</evidence>
<accession>A0A5R9J6G1</accession>
<feature type="domain" description="Mannitol dehydrogenase N-terminal" evidence="3">
    <location>
        <begin position="69"/>
        <end position="221"/>
    </location>
</feature>
<dbReference type="SUPFAM" id="SSF48179">
    <property type="entry name" value="6-phosphogluconate dehydrogenase C-terminal domain-like"/>
    <property type="match status" value="1"/>
</dbReference>
<protein>
    <submittedName>
        <fullName evidence="5">Mannitol dehydrogenase family protein</fullName>
    </submittedName>
</protein>
<dbReference type="Pfam" id="PF08125">
    <property type="entry name" value="Mannitol_dh_C"/>
    <property type="match status" value="1"/>
</dbReference>
<evidence type="ECO:0000313" key="6">
    <source>
        <dbReference type="Proteomes" id="UP000305654"/>
    </source>
</evidence>
<feature type="domain" description="Mannitol dehydrogenase C-terminal" evidence="4">
    <location>
        <begin position="240"/>
        <end position="341"/>
    </location>
</feature>
<keyword evidence="2" id="KW-0520">NAD</keyword>
<dbReference type="Proteomes" id="UP000305654">
    <property type="component" value="Unassembled WGS sequence"/>
</dbReference>
<comment type="caution">
    <text evidence="5">The sequence shown here is derived from an EMBL/GenBank/DDBJ whole genome shotgun (WGS) entry which is preliminary data.</text>
</comment>
<dbReference type="PANTHER" id="PTHR30524:SF0">
    <property type="entry name" value="ALTRONATE OXIDOREDUCTASE-RELATED"/>
    <property type="match status" value="1"/>
</dbReference>
<dbReference type="InterPro" id="IPR013328">
    <property type="entry name" value="6PGD_dom2"/>
</dbReference>
<proteinExistence type="predicted"/>
<dbReference type="Pfam" id="PF01232">
    <property type="entry name" value="Mannitol_dh"/>
    <property type="match status" value="1"/>
</dbReference>
<keyword evidence="1" id="KW-0560">Oxidoreductase</keyword>
<dbReference type="PANTHER" id="PTHR30524">
    <property type="entry name" value="MANNITOL-1-PHOSPHATE 5-DEHYDROGENASE"/>
    <property type="match status" value="1"/>
</dbReference>
<reference evidence="5 6" key="1">
    <citation type="submission" date="2019-05" db="EMBL/GenBank/DDBJ databases">
        <authorList>
            <person name="Pankratov T."/>
            <person name="Grouzdev D."/>
        </authorList>
    </citation>
    <scope>NUCLEOTIDE SEQUENCE [LARGE SCALE GENOMIC DNA]</scope>
    <source>
        <strain evidence="5 6">KEBCLARHB70R</strain>
    </source>
</reference>
<dbReference type="OrthoDB" id="271711at2"/>
<organism evidence="5 6">
    <name type="scientific">Lichenicoccus roseus</name>
    <dbReference type="NCBI Taxonomy" id="2683649"/>
    <lineage>
        <taxon>Bacteria</taxon>
        <taxon>Pseudomonadati</taxon>
        <taxon>Pseudomonadota</taxon>
        <taxon>Alphaproteobacteria</taxon>
        <taxon>Acetobacterales</taxon>
        <taxon>Acetobacteraceae</taxon>
        <taxon>Lichenicoccus</taxon>
    </lineage>
</organism>
<sequence length="368" mass="41094">MTVTPIVQFGTSRFLQAHVDLFVSEALASGDAPGPITVVQTTDSADSARRVAAFNAGPFPVQIRGLENGAVVDRRVEVSSVTRALQAARDWDAIEDIVVHEARVLVSNTAERGYDLHPDDAQGPLHARSFPARLARLLLARYRHRAEPLEMYPCELQVGNGGMLRDIVLAASREWDAPDGFREWLQVRCRWVNTLVDRIVPTPLQPIGAVAEPYALWAIEAQPGLVPFCRHPCIEVAASLERYEQRKLFILNLGHSVLVSRWQQDGLPPEMTVREILEIPEQRDFLDAVHEQEVLPVFAAVGDDGAPAYRATTMDRFRNPFLDHRLADIARNHESKVRIRIGGVLDLARRVAPEQRMDRLRAVLQAAA</sequence>
<gene>
    <name evidence="5" type="ORF">FE263_07260</name>
</gene>
<evidence type="ECO:0000256" key="2">
    <source>
        <dbReference type="ARBA" id="ARBA00023027"/>
    </source>
</evidence>
<dbReference type="Gene3D" id="1.10.1040.10">
    <property type="entry name" value="N-(1-d-carboxylethyl)-l-norvaline Dehydrogenase, domain 2"/>
    <property type="match status" value="1"/>
</dbReference>
<dbReference type="InterPro" id="IPR013131">
    <property type="entry name" value="Mannitol_DH_N"/>
</dbReference>
<keyword evidence="6" id="KW-1185">Reference proteome</keyword>